<dbReference type="Proteomes" id="UP000230132">
    <property type="component" value="Unassembled WGS sequence"/>
</dbReference>
<proteinExistence type="predicted"/>
<name>A0A2H0UTX4_9BACT</name>
<dbReference type="AlphaFoldDB" id="A0A2H0UTX4"/>
<organism evidence="2 3">
    <name type="scientific">bacterium (Candidatus Gribaldobacteria) CG10_big_fil_rev_8_21_14_0_10_37_21</name>
    <dbReference type="NCBI Taxonomy" id="2014275"/>
    <lineage>
        <taxon>Bacteria</taxon>
        <taxon>Candidatus Gribaldobacteria</taxon>
    </lineage>
</organism>
<keyword evidence="1" id="KW-0472">Membrane</keyword>
<reference evidence="3" key="1">
    <citation type="submission" date="2017-09" db="EMBL/GenBank/DDBJ databases">
        <title>Depth-based differentiation of microbial function through sediment-hosted aquifers and enrichment of novel symbionts in the deep terrestrial subsurface.</title>
        <authorList>
            <person name="Probst A.J."/>
            <person name="Ladd B."/>
            <person name="Jarett J.K."/>
            <person name="Geller-Mcgrath D.E."/>
            <person name="Sieber C.M.K."/>
            <person name="Emerson J.B."/>
            <person name="Anantharaman K."/>
            <person name="Thomas B.C."/>
            <person name="Malmstrom R."/>
            <person name="Stieglmeier M."/>
            <person name="Klingl A."/>
            <person name="Woyke T."/>
            <person name="Ryan C.M."/>
            <person name="Banfield J.F."/>
        </authorList>
    </citation>
    <scope>NUCLEOTIDE SEQUENCE [LARGE SCALE GENOMIC DNA]</scope>
</reference>
<evidence type="ECO:0000256" key="1">
    <source>
        <dbReference type="SAM" id="Phobius"/>
    </source>
</evidence>
<feature type="transmembrane region" description="Helical" evidence="1">
    <location>
        <begin position="5"/>
        <end position="22"/>
    </location>
</feature>
<dbReference type="NCBIfam" id="NF040494">
    <property type="entry name" value="nitrored_ArsF"/>
    <property type="match status" value="1"/>
</dbReference>
<keyword evidence="1" id="KW-0812">Transmembrane</keyword>
<accession>A0A2H0UTX4</accession>
<evidence type="ECO:0000313" key="2">
    <source>
        <dbReference type="EMBL" id="PIR90153.1"/>
    </source>
</evidence>
<evidence type="ECO:0000313" key="3">
    <source>
        <dbReference type="Proteomes" id="UP000230132"/>
    </source>
</evidence>
<sequence length="163" mass="18399">MQKKIIILIIGVVIVGVGFFVARNENKPIEAQNTNNQTTKSQKELPMSTAKISAEKIEVVHFHATQQCWSCITVGEYALKTIKEKFPEEYTSGSIVFRDINGELPENKDMVVKYQARGSALFVNAITAGKDNIEEDVTVWRLVSNENQFISYFQDKLNKLLGK</sequence>
<gene>
    <name evidence="2" type="ORF">COU05_03025</name>
</gene>
<keyword evidence="1" id="KW-1133">Transmembrane helix</keyword>
<protein>
    <submittedName>
        <fullName evidence="2">Uncharacterized protein</fullName>
    </submittedName>
</protein>
<comment type="caution">
    <text evidence="2">The sequence shown here is derived from an EMBL/GenBank/DDBJ whole genome shotgun (WGS) entry which is preliminary data.</text>
</comment>
<dbReference type="EMBL" id="PFAX01000031">
    <property type="protein sequence ID" value="PIR90153.1"/>
    <property type="molecule type" value="Genomic_DNA"/>
</dbReference>
<dbReference type="InterPro" id="IPR047698">
    <property type="entry name" value="ArsF-like"/>
</dbReference>